<protein>
    <submittedName>
        <fullName evidence="2">Beta-glucuronidase</fullName>
    </submittedName>
</protein>
<organism evidence="2 3">
    <name type="scientific">Synchytrium endobioticum</name>
    <dbReference type="NCBI Taxonomy" id="286115"/>
    <lineage>
        <taxon>Eukaryota</taxon>
        <taxon>Fungi</taxon>
        <taxon>Fungi incertae sedis</taxon>
        <taxon>Chytridiomycota</taxon>
        <taxon>Chytridiomycota incertae sedis</taxon>
        <taxon>Chytridiomycetes</taxon>
        <taxon>Synchytriales</taxon>
        <taxon>Synchytriaceae</taxon>
        <taxon>Synchytrium</taxon>
    </lineage>
</organism>
<dbReference type="InterPro" id="IPR013780">
    <property type="entry name" value="Glyco_hydro_b"/>
</dbReference>
<gene>
    <name evidence="2" type="primary">SENM209</name>
    <name evidence="2" type="ORF">SeMB42_g00209</name>
</gene>
<dbReference type="AlphaFoldDB" id="A0A507DTF7"/>
<dbReference type="Gene3D" id="2.60.40.1180">
    <property type="entry name" value="Golgi alpha-mannosidase II"/>
    <property type="match status" value="1"/>
</dbReference>
<dbReference type="VEuPathDB" id="FungiDB:SeMB42_g00209"/>
<proteinExistence type="predicted"/>
<reference evidence="2 3" key="1">
    <citation type="journal article" date="2019" name="Sci. Rep.">
        <title>Comparative genomics of chytrid fungi reveal insights into the obligate biotrophic and pathogenic lifestyle of Synchytrium endobioticum.</title>
        <authorList>
            <person name="van de Vossenberg B.T.L.H."/>
            <person name="Warris S."/>
            <person name="Nguyen H.D.T."/>
            <person name="van Gent-Pelzer M.P.E."/>
            <person name="Joly D.L."/>
            <person name="van de Geest H.C."/>
            <person name="Bonants P.J.M."/>
            <person name="Smith D.S."/>
            <person name="Levesque C.A."/>
            <person name="van der Lee T.A.J."/>
        </authorList>
    </citation>
    <scope>NUCLEOTIDE SEQUENCE [LARGE SCALE GENOMIC DNA]</scope>
    <source>
        <strain evidence="2 3">MB42</strain>
    </source>
</reference>
<accession>A0A507DTF7</accession>
<dbReference type="Proteomes" id="UP000317494">
    <property type="component" value="Unassembled WGS sequence"/>
</dbReference>
<name>A0A507DTF7_9FUNG</name>
<sequence length="687" mass="74277">MRVVHPGVGRARVERLARRCEKPRKSNLPVDRMHTLLHKDMALLICTANLLEKKTKPPLLYFFILGPSSEGGIVKVYHPPMPSYGAFKSKHISVNMISLLYSVLFMCAPTLLSAKWVDLLQISQRATPPSPITYTLSIFSPNGSLPSKNIQVPQGFIGFSLEWQLLNNSLGNTGSNSMSYTDTNPIAVNLFKQVQPNASSLKGKSMALLRIGGNSAIKMGWGLSKFPQPAPFGQPLGVTVWPGDLQLLNQFAYDTGYGLVLDVSMLDAAPDRTLEFIQNGIMKYIDPRNIWSIQLGNEPDNWVVIYYRPTGWQFDPDYLGEYKTYATQIKNQISGWTNPTSFGGGLGGMQVYLPQWIAYLPRFLQTETTSLVQSLTFNRYPLTVCDADPAKRQRATIPLLLADPGETGLDFVDPVIAAAKAANIPAYLGEGGVASCSGAPGVSDSFASALWGVDMLLDFALRGLSKALIADPRGASQGISKNIATNGPFIFDVTTQAVKVRPIFYAMSLVSQLFQEGSSATIFRPVSFTPVGPAVNMRAFAIYDSSNFSISTVIINKDYSSNNTQTICLSFGINSTQPPPSATITRLTGPSAAATAGVLLANQTYDDTSNGYIRRVATYETVAPNADGTYTVNVDALSIAVVRSTIPTGMSIGVPTGTATSGNIRLRYSGTNGLMGLSVCMIIMLTL</sequence>
<dbReference type="Gene3D" id="3.20.20.80">
    <property type="entry name" value="Glycosidases"/>
    <property type="match status" value="1"/>
</dbReference>
<dbReference type="PANTHER" id="PTHR36183">
    <property type="entry name" value="BETA-GLUCURONIDASE"/>
    <property type="match status" value="1"/>
</dbReference>
<dbReference type="InterPro" id="IPR052974">
    <property type="entry name" value="GH79_Enzymes"/>
</dbReference>
<keyword evidence="3" id="KW-1185">Reference proteome</keyword>
<dbReference type="Pfam" id="PF16862">
    <property type="entry name" value="Glyco_hydro_79C"/>
    <property type="match status" value="1"/>
</dbReference>
<evidence type="ECO:0000259" key="1">
    <source>
        <dbReference type="Pfam" id="PF16862"/>
    </source>
</evidence>
<dbReference type="InterPro" id="IPR031728">
    <property type="entry name" value="GlcAase_C"/>
</dbReference>
<dbReference type="InterPro" id="IPR017853">
    <property type="entry name" value="GH"/>
</dbReference>
<dbReference type="PANTHER" id="PTHR36183:SF2">
    <property type="entry name" value="BETA-GLUCURONIDASE C-TERMINAL DOMAIN-CONTAINING PROTEIN"/>
    <property type="match status" value="1"/>
</dbReference>
<dbReference type="EMBL" id="QEAN01000004">
    <property type="protein sequence ID" value="TPX54552.1"/>
    <property type="molecule type" value="Genomic_DNA"/>
</dbReference>
<comment type="caution">
    <text evidence="2">The sequence shown here is derived from an EMBL/GenBank/DDBJ whole genome shotgun (WGS) entry which is preliminary data.</text>
</comment>
<feature type="domain" description="Beta-glucuronidase C-terminal" evidence="1">
    <location>
        <begin position="539"/>
        <end position="640"/>
    </location>
</feature>
<evidence type="ECO:0000313" key="2">
    <source>
        <dbReference type="EMBL" id="TPX54552.1"/>
    </source>
</evidence>
<evidence type="ECO:0000313" key="3">
    <source>
        <dbReference type="Proteomes" id="UP000317494"/>
    </source>
</evidence>
<dbReference type="SUPFAM" id="SSF51445">
    <property type="entry name" value="(Trans)glycosidases"/>
    <property type="match status" value="1"/>
</dbReference>